<dbReference type="Proteomes" id="UP000595897">
    <property type="component" value="Chromosome"/>
</dbReference>
<dbReference type="AlphaFoldDB" id="A0A7R7IF73"/>
<name>A0A7R7IF73_9FIRM</name>
<gene>
    <name evidence="1" type="ORF">bsdtb5_41790</name>
</gene>
<reference evidence="1 2" key="1">
    <citation type="submission" date="2020-11" db="EMBL/GenBank/DDBJ databases">
        <title>Draft genome sequencing of a Lachnospiraceae strain isolated from anoxic soil subjected to BSD treatment.</title>
        <authorList>
            <person name="Uek A."/>
            <person name="Tonouchi A."/>
        </authorList>
    </citation>
    <scope>NUCLEOTIDE SEQUENCE [LARGE SCALE GENOMIC DNA]</scope>
    <source>
        <strain evidence="1 2">TB5</strain>
    </source>
</reference>
<dbReference type="EMBL" id="AP024169">
    <property type="protein sequence ID" value="BCN32884.1"/>
    <property type="molecule type" value="Genomic_DNA"/>
</dbReference>
<accession>A0A7R7IF73</accession>
<organism evidence="1 2">
    <name type="scientific">Anaeromicropila herbilytica</name>
    <dbReference type="NCBI Taxonomy" id="2785025"/>
    <lineage>
        <taxon>Bacteria</taxon>
        <taxon>Bacillati</taxon>
        <taxon>Bacillota</taxon>
        <taxon>Clostridia</taxon>
        <taxon>Lachnospirales</taxon>
        <taxon>Lachnospiraceae</taxon>
        <taxon>Anaeromicropila</taxon>
    </lineage>
</organism>
<keyword evidence="2" id="KW-1185">Reference proteome</keyword>
<dbReference type="KEGG" id="ahb:bsdtb5_41790"/>
<sequence length="45" mass="5357">MNFKVYVKLTLIVLQLYMSGDMHKTEKLMFQTDNSLRSNKYNKKG</sequence>
<protein>
    <submittedName>
        <fullName evidence="1">Uncharacterized protein</fullName>
    </submittedName>
</protein>
<evidence type="ECO:0000313" key="2">
    <source>
        <dbReference type="Proteomes" id="UP000595897"/>
    </source>
</evidence>
<evidence type="ECO:0000313" key="1">
    <source>
        <dbReference type="EMBL" id="BCN32884.1"/>
    </source>
</evidence>
<proteinExistence type="predicted"/>